<proteinExistence type="predicted"/>
<name>A0A166CJU1_9AGAM</name>
<sequence>MLFSLTNLISAALALARFASAATQTYSLELDTGTVSPDGFDRLAITVNGGFGGPLLTANKGDTIL</sequence>
<dbReference type="OrthoDB" id="2121828at2759"/>
<dbReference type="InterPro" id="IPR008972">
    <property type="entry name" value="Cupredoxin"/>
</dbReference>
<evidence type="ECO:0000313" key="2">
    <source>
        <dbReference type="EMBL" id="KZT37541.1"/>
    </source>
</evidence>
<dbReference type="EMBL" id="KV428081">
    <property type="protein sequence ID" value="KZT37541.1"/>
    <property type="molecule type" value="Genomic_DNA"/>
</dbReference>
<keyword evidence="3" id="KW-1185">Reference proteome</keyword>
<dbReference type="SUPFAM" id="SSF49503">
    <property type="entry name" value="Cupredoxins"/>
    <property type="match status" value="1"/>
</dbReference>
<feature type="chain" id="PRO_5007871682" description="Plastocyanin-like domain-containing protein" evidence="1">
    <location>
        <begin position="22"/>
        <end position="65"/>
    </location>
</feature>
<feature type="signal peptide" evidence="1">
    <location>
        <begin position="1"/>
        <end position="21"/>
    </location>
</feature>
<evidence type="ECO:0000313" key="3">
    <source>
        <dbReference type="Proteomes" id="UP000076798"/>
    </source>
</evidence>
<dbReference type="Gene3D" id="2.60.40.420">
    <property type="entry name" value="Cupredoxins - blue copper proteins"/>
    <property type="match status" value="1"/>
</dbReference>
<gene>
    <name evidence="2" type="ORF">SISSUDRAFT_1062711</name>
</gene>
<dbReference type="Proteomes" id="UP000076798">
    <property type="component" value="Unassembled WGS sequence"/>
</dbReference>
<evidence type="ECO:0000256" key="1">
    <source>
        <dbReference type="SAM" id="SignalP"/>
    </source>
</evidence>
<keyword evidence="1" id="KW-0732">Signal</keyword>
<dbReference type="AlphaFoldDB" id="A0A166CJU1"/>
<protein>
    <recommendedName>
        <fullName evidence="4">Plastocyanin-like domain-containing protein</fullName>
    </recommendedName>
</protein>
<reference evidence="2 3" key="1">
    <citation type="journal article" date="2016" name="Mol. Biol. Evol.">
        <title>Comparative Genomics of Early-Diverging Mushroom-Forming Fungi Provides Insights into the Origins of Lignocellulose Decay Capabilities.</title>
        <authorList>
            <person name="Nagy L.G."/>
            <person name="Riley R."/>
            <person name="Tritt A."/>
            <person name="Adam C."/>
            <person name="Daum C."/>
            <person name="Floudas D."/>
            <person name="Sun H."/>
            <person name="Yadav J.S."/>
            <person name="Pangilinan J."/>
            <person name="Larsson K.H."/>
            <person name="Matsuura K."/>
            <person name="Barry K."/>
            <person name="Labutti K."/>
            <person name="Kuo R."/>
            <person name="Ohm R.A."/>
            <person name="Bhattacharya S.S."/>
            <person name="Shirouzu T."/>
            <person name="Yoshinaga Y."/>
            <person name="Martin F.M."/>
            <person name="Grigoriev I.V."/>
            <person name="Hibbett D.S."/>
        </authorList>
    </citation>
    <scope>NUCLEOTIDE SEQUENCE [LARGE SCALE GENOMIC DNA]</scope>
    <source>
        <strain evidence="2 3">HHB10207 ss-3</strain>
    </source>
</reference>
<accession>A0A166CJU1</accession>
<evidence type="ECO:0008006" key="4">
    <source>
        <dbReference type="Google" id="ProtNLM"/>
    </source>
</evidence>
<organism evidence="2 3">
    <name type="scientific">Sistotremastrum suecicum HHB10207 ss-3</name>
    <dbReference type="NCBI Taxonomy" id="1314776"/>
    <lineage>
        <taxon>Eukaryota</taxon>
        <taxon>Fungi</taxon>
        <taxon>Dikarya</taxon>
        <taxon>Basidiomycota</taxon>
        <taxon>Agaricomycotina</taxon>
        <taxon>Agaricomycetes</taxon>
        <taxon>Sistotremastrales</taxon>
        <taxon>Sistotremastraceae</taxon>
        <taxon>Sistotremastrum</taxon>
    </lineage>
</organism>